<evidence type="ECO:0000259" key="8">
    <source>
        <dbReference type="Pfam" id="PF04085"/>
    </source>
</evidence>
<dbReference type="AlphaFoldDB" id="A0A8D4UU16"/>
<dbReference type="GO" id="GO:0005886">
    <property type="term" value="C:plasma membrane"/>
    <property type="evidence" value="ECO:0007669"/>
    <property type="project" value="TreeGrafter"/>
</dbReference>
<dbReference type="Gene3D" id="2.40.10.340">
    <property type="entry name" value="Rod shape-determining protein MreC, domain 1"/>
    <property type="match status" value="1"/>
</dbReference>
<reference evidence="10" key="1">
    <citation type="submission" date="2019-05" db="EMBL/GenBank/DDBJ databases">
        <title>Complete genome sequencing of Dialister sp. strain 5BBH33.</title>
        <authorList>
            <person name="Sakamoto M."/>
            <person name="Murakami T."/>
            <person name="Mori H."/>
        </authorList>
    </citation>
    <scope>NUCLEOTIDE SEQUENCE [LARGE SCALE GENOMIC DNA]</scope>
    <source>
        <strain evidence="10">5BBH33</strain>
    </source>
</reference>
<organism evidence="9 10">
    <name type="scientific">Dialister hominis</name>
    <dbReference type="NCBI Taxonomy" id="2582419"/>
    <lineage>
        <taxon>Bacteria</taxon>
        <taxon>Bacillati</taxon>
        <taxon>Bacillota</taxon>
        <taxon>Negativicutes</taxon>
        <taxon>Veillonellales</taxon>
        <taxon>Veillonellaceae</taxon>
        <taxon>Dialister</taxon>
    </lineage>
</organism>
<evidence type="ECO:0000256" key="7">
    <source>
        <dbReference type="SAM" id="Phobius"/>
    </source>
</evidence>
<dbReference type="PIRSF" id="PIRSF038471">
    <property type="entry name" value="MreC"/>
    <property type="match status" value="1"/>
</dbReference>
<sequence length="303" mass="33229">MIFFDRKKIVFAILLFIFAGACGWFWRHREYIPFVSQPLSTGAAPFEYGVSRAAWNTRDGLGILSQVLNNWKELDSLKKENESLKAEQSGYSEILAENIRLRSLLQFKQGYKQYNMLGASVITRDYGGWTQTMVIDRGEDSGLKKYMPVIVPPGLVGFISEVYENSARVQLLLDPRTTVGGIVERPASRVVSMVSGNSGSPDKLAFINLAREADVLKGDVIITSGYGGVYPKGLVIGTVSNVDVDTIGGSQVAYITPAADFSHLEEVFVITDQVQKTAPGSITANAPKREPPMNPNKVQAGEK</sequence>
<feature type="domain" description="Rod shape-determining protein MreC beta-barrel core" evidence="8">
    <location>
        <begin position="121"/>
        <end position="270"/>
    </location>
</feature>
<dbReference type="EMBL" id="AP019697">
    <property type="protein sequence ID" value="BBK24840.1"/>
    <property type="molecule type" value="Genomic_DNA"/>
</dbReference>
<evidence type="ECO:0000256" key="3">
    <source>
        <dbReference type="ARBA" id="ARBA00022960"/>
    </source>
</evidence>
<evidence type="ECO:0000256" key="2">
    <source>
        <dbReference type="ARBA" id="ARBA00013855"/>
    </source>
</evidence>
<protein>
    <recommendedName>
        <fullName evidence="2 5">Cell shape-determining protein MreC</fullName>
    </recommendedName>
    <alternativeName>
        <fullName evidence="4 5">Cell shape protein MreC</fullName>
    </alternativeName>
</protein>
<dbReference type="OrthoDB" id="9792313at2"/>
<dbReference type="GeneID" id="92715993"/>
<keyword evidence="3 5" id="KW-0133">Cell shape</keyword>
<dbReference type="InterPro" id="IPR007221">
    <property type="entry name" value="MreC"/>
</dbReference>
<dbReference type="PROSITE" id="PS51257">
    <property type="entry name" value="PROKAR_LIPOPROTEIN"/>
    <property type="match status" value="1"/>
</dbReference>
<keyword evidence="7" id="KW-1133">Transmembrane helix</keyword>
<keyword evidence="7" id="KW-0472">Membrane</keyword>
<accession>A0A8D4UU16</accession>
<dbReference type="NCBIfam" id="TIGR00219">
    <property type="entry name" value="mreC"/>
    <property type="match status" value="1"/>
</dbReference>
<evidence type="ECO:0000256" key="6">
    <source>
        <dbReference type="SAM" id="MobiDB-lite"/>
    </source>
</evidence>
<dbReference type="Gene3D" id="2.40.10.350">
    <property type="entry name" value="Rod shape-determining protein MreC, domain 2"/>
    <property type="match status" value="1"/>
</dbReference>
<evidence type="ECO:0000256" key="5">
    <source>
        <dbReference type="PIRNR" id="PIRNR038471"/>
    </source>
</evidence>
<dbReference type="KEGG" id="dho:Dia5BBH33_07750"/>
<evidence type="ECO:0000313" key="10">
    <source>
        <dbReference type="Proteomes" id="UP000320585"/>
    </source>
</evidence>
<feature type="region of interest" description="Disordered" evidence="6">
    <location>
        <begin position="279"/>
        <end position="303"/>
    </location>
</feature>
<dbReference type="RefSeq" id="WP_022382146.1">
    <property type="nucleotide sequence ID" value="NZ_AP019697.1"/>
</dbReference>
<keyword evidence="7" id="KW-0812">Transmembrane</keyword>
<evidence type="ECO:0000313" key="9">
    <source>
        <dbReference type="EMBL" id="BBK24840.1"/>
    </source>
</evidence>
<feature type="transmembrane region" description="Helical" evidence="7">
    <location>
        <begin position="9"/>
        <end position="26"/>
    </location>
</feature>
<dbReference type="GO" id="GO:0008360">
    <property type="term" value="P:regulation of cell shape"/>
    <property type="evidence" value="ECO:0007669"/>
    <property type="project" value="UniProtKB-KW"/>
</dbReference>
<comment type="similarity">
    <text evidence="1 5">Belongs to the MreC family.</text>
</comment>
<dbReference type="Proteomes" id="UP000320585">
    <property type="component" value="Chromosome"/>
</dbReference>
<comment type="function">
    <text evidence="5">Involved in formation and maintenance of cell shape.</text>
</comment>
<gene>
    <name evidence="9" type="ORF">Dia5BBH33_07750</name>
</gene>
<dbReference type="PANTHER" id="PTHR34138">
    <property type="entry name" value="CELL SHAPE-DETERMINING PROTEIN MREC"/>
    <property type="match status" value="1"/>
</dbReference>
<keyword evidence="10" id="KW-1185">Reference proteome</keyword>
<dbReference type="InterPro" id="IPR055342">
    <property type="entry name" value="MreC_beta-barrel_core"/>
</dbReference>
<dbReference type="PANTHER" id="PTHR34138:SF1">
    <property type="entry name" value="CELL SHAPE-DETERMINING PROTEIN MREC"/>
    <property type="match status" value="1"/>
</dbReference>
<name>A0A8D4UU16_9FIRM</name>
<evidence type="ECO:0000256" key="1">
    <source>
        <dbReference type="ARBA" id="ARBA00009369"/>
    </source>
</evidence>
<evidence type="ECO:0000256" key="4">
    <source>
        <dbReference type="ARBA" id="ARBA00032089"/>
    </source>
</evidence>
<proteinExistence type="inferred from homology"/>
<dbReference type="Pfam" id="PF04085">
    <property type="entry name" value="MreC"/>
    <property type="match status" value="1"/>
</dbReference>
<dbReference type="InterPro" id="IPR042175">
    <property type="entry name" value="Cell/Rod_MreC_2"/>
</dbReference>
<dbReference type="InterPro" id="IPR042177">
    <property type="entry name" value="Cell/Rod_1"/>
</dbReference>